<dbReference type="PROSITE" id="PS50943">
    <property type="entry name" value="HTH_CROC1"/>
    <property type="match status" value="1"/>
</dbReference>
<dbReference type="AlphaFoldDB" id="A0AA42LVD9"/>
<dbReference type="Proteomes" id="UP001161094">
    <property type="component" value="Unassembled WGS sequence"/>
</dbReference>
<accession>A0AA42LVD9</accession>
<name>A0AA42LVD9_9BURK</name>
<comment type="caution">
    <text evidence="2">The sequence shown here is derived from an EMBL/GenBank/DDBJ whole genome shotgun (WGS) entry which is preliminary data.</text>
</comment>
<dbReference type="CDD" id="cd00093">
    <property type="entry name" value="HTH_XRE"/>
    <property type="match status" value="1"/>
</dbReference>
<dbReference type="SUPFAM" id="SSF47413">
    <property type="entry name" value="lambda repressor-like DNA-binding domains"/>
    <property type="match status" value="1"/>
</dbReference>
<dbReference type="EMBL" id="JAOCDZ010000038">
    <property type="protein sequence ID" value="MDH0740196.1"/>
    <property type="molecule type" value="Genomic_DNA"/>
</dbReference>
<evidence type="ECO:0000259" key="1">
    <source>
        <dbReference type="PROSITE" id="PS50943"/>
    </source>
</evidence>
<evidence type="ECO:0000313" key="3">
    <source>
        <dbReference type="Proteomes" id="UP001161094"/>
    </source>
</evidence>
<dbReference type="RefSeq" id="WP_279997601.1">
    <property type="nucleotide sequence ID" value="NZ_JAOCDZ010000038.1"/>
</dbReference>
<dbReference type="Pfam" id="PF13560">
    <property type="entry name" value="HTH_31"/>
    <property type="match status" value="1"/>
</dbReference>
<feature type="domain" description="HTH cro/C1-type" evidence="1">
    <location>
        <begin position="6"/>
        <end position="39"/>
    </location>
</feature>
<organism evidence="2 3">
    <name type="scientific">Achromobacter spanius</name>
    <dbReference type="NCBI Taxonomy" id="217203"/>
    <lineage>
        <taxon>Bacteria</taxon>
        <taxon>Pseudomonadati</taxon>
        <taxon>Pseudomonadota</taxon>
        <taxon>Betaproteobacteria</taxon>
        <taxon>Burkholderiales</taxon>
        <taxon>Alcaligenaceae</taxon>
        <taxon>Achromobacter</taxon>
    </lineage>
</organism>
<dbReference type="Gene3D" id="1.10.260.40">
    <property type="entry name" value="lambda repressor-like DNA-binding domains"/>
    <property type="match status" value="1"/>
</dbReference>
<gene>
    <name evidence="2" type="ORF">N5D93_30675</name>
</gene>
<dbReference type="GO" id="GO:0003677">
    <property type="term" value="F:DNA binding"/>
    <property type="evidence" value="ECO:0007669"/>
    <property type="project" value="InterPro"/>
</dbReference>
<dbReference type="InterPro" id="IPR010982">
    <property type="entry name" value="Lambda_DNA-bd_dom_sf"/>
</dbReference>
<proteinExistence type="predicted"/>
<evidence type="ECO:0000313" key="2">
    <source>
        <dbReference type="EMBL" id="MDH0740196.1"/>
    </source>
</evidence>
<dbReference type="InterPro" id="IPR001387">
    <property type="entry name" value="Cro/C1-type_HTH"/>
</dbReference>
<reference evidence="2" key="1">
    <citation type="submission" date="2022-09" db="EMBL/GenBank/DDBJ databases">
        <title>Intensive care unit water sources are persistently colonized with multi-drug resistant bacteria and are the site of extensive horizontal gene transfer of antibiotic resistance genes.</title>
        <authorList>
            <person name="Diorio-Toth L."/>
        </authorList>
    </citation>
    <scope>NUCLEOTIDE SEQUENCE</scope>
    <source>
        <strain evidence="2">GD03843</strain>
    </source>
</reference>
<dbReference type="SMART" id="SM00530">
    <property type="entry name" value="HTH_XRE"/>
    <property type="match status" value="1"/>
</dbReference>
<sequence length="68" mass="7496">MNAKNIAEQLIALGLSQSEVWRRAGVSQSTVSHILTGKRGKRTSFEVVQRLQALLLQVQQEKAGARHA</sequence>
<protein>
    <submittedName>
        <fullName evidence="2">Helix-turn-helix domain-containing protein</fullName>
    </submittedName>
</protein>